<evidence type="ECO:0000313" key="3">
    <source>
        <dbReference type="Proteomes" id="UP000070089"/>
    </source>
</evidence>
<dbReference type="VEuPathDB" id="GiardiaDB:QR46_3884"/>
<organism evidence="2 3">
    <name type="scientific">Giardia duodenalis assemblage B</name>
    <dbReference type="NCBI Taxonomy" id="1394984"/>
    <lineage>
        <taxon>Eukaryota</taxon>
        <taxon>Metamonada</taxon>
        <taxon>Diplomonadida</taxon>
        <taxon>Hexamitidae</taxon>
        <taxon>Giardiinae</taxon>
        <taxon>Giardia</taxon>
    </lineage>
</organism>
<dbReference type="Pfam" id="PF00612">
    <property type="entry name" value="IQ"/>
    <property type="match status" value="1"/>
</dbReference>
<comment type="caution">
    <text evidence="2">The sequence shown here is derived from an EMBL/GenBank/DDBJ whole genome shotgun (WGS) entry which is preliminary data.</text>
</comment>
<reference evidence="2 3" key="1">
    <citation type="journal article" date="2015" name="Mol. Biochem. Parasitol.">
        <title>Identification of polymorphic genes for use in assemblage B genotyping assays through comparative genomics of multiple assemblage B Giardia duodenalis isolates.</title>
        <authorList>
            <person name="Wielinga C."/>
            <person name="Thompson R.C."/>
            <person name="Monis P."/>
            <person name="Ryan U."/>
        </authorList>
    </citation>
    <scope>NUCLEOTIDE SEQUENCE [LARGE SCALE GENOMIC DNA]</scope>
    <source>
        <strain evidence="2 3">BAH15c1</strain>
    </source>
</reference>
<dbReference type="EMBL" id="JXTI01000133">
    <property type="protein sequence ID" value="KWX12154.1"/>
    <property type="molecule type" value="Genomic_DNA"/>
</dbReference>
<dbReference type="AlphaFoldDB" id="A0A132NPY2"/>
<dbReference type="Proteomes" id="UP000070089">
    <property type="component" value="Unassembled WGS sequence"/>
</dbReference>
<dbReference type="PROSITE" id="PS50096">
    <property type="entry name" value="IQ"/>
    <property type="match status" value="1"/>
</dbReference>
<accession>A0A132NPY2</accession>
<sequence length="1159" mass="129346">MSTTDRIYALLDMLEQYRSGALKDEVIIDAPVHSILPPKLQNPPCPPRPISKSGMKLSLARKAKEIIDTKPPNPPPKPYEPRSSLHSNFPLLRKPDFTKNYMDTDAKLSGASGGTRTPGTRGSVAPIQTLAKKLSPQRTRSLRSHDNDDYKDITVADIDNYGMYEMMIRGDVPKDADLGPVFFGHPRDVRPTLIARVLETREEVQSATQPRIREDVPRHFSTLKFDLDLLDQALQHMTVPDEYSISFLSGGGTMHKFEDASTLGQTEGPVTLNVSDSDGVDRSPTIERATAIRMNTIGTGAKPPIKVTQGPHLSTIFKYPSDYQNLQQLGQATAAIKNSAHKRKYSYMLSYEFVYDFNIPIADGKILTNTNVYQAMMVQYAFVSSYIGFIVDKLQKLFRYAPPFSGHIDGNSVISLALSSYFKPFVNLSTLSEEAYFSLVLTDTATPYQQQTAAINNRDNTSATTIQAYYRMFRARRNFAFACNSKKASLLIQAYGRRRLALDRVERLRSEKNANMHLGLLNLKKVLITKLTIATEKLKENLADMVINQNQYVHDLMISEASFWKKAFRIGYTPDEYIYCILIATRPCNLCNQKTLMKRSNSSDGFDQDSIFLRHDLYSLSLADFSLLVDPRLHIIALCDGEYTGVTEIKLALQKLYRDAIPLSKLDVNRITILDDPRLLEALREHRILTERTNLLLDLQFGRTQMAFKHSVLDAISRTGGSSSSLVFYLPYAHQQFDKNYKELSYSTGIPIYGHATHEALQYTNVQEKLKNDQKFMSLSSSSIDRSRSRGPERVASFGVAPTQTLSINETQNPASWTKLAVHAMTSMKYPSVIIRPDLMCYLPGCDILGDSLGGLACGMSELNKDGYKAAKTNADLLKDITISFPYKSTDEECLSHLYSTTGAVLQCIPANENIIRYITFALYVDRNAQYIVIGSYAEVPSYSYFPVGKLMSACYISPAIGEVEIFRSTVGLFASTIAVAYSYSGYITLSFIMTSGYKQGADRGAICPRLILNGVTYGLTTRILTTVYQSLLGTTTYDHNLMMTSLGNSLVTSHNMFALIELIIKVKNVIGALQRTTTELNVSVGGWTLEDVFTTGNAVLSILQRESGCEEVIRGILEEKMGNLYSQRSFEELGSSPFYVCGLNNIVHGNSASSKQII</sequence>
<dbReference type="Gene3D" id="1.20.5.190">
    <property type="match status" value="1"/>
</dbReference>
<proteinExistence type="predicted"/>
<evidence type="ECO:0000256" key="1">
    <source>
        <dbReference type="SAM" id="MobiDB-lite"/>
    </source>
</evidence>
<protein>
    <submittedName>
        <fullName evidence="2">Uncharacterized protein</fullName>
    </submittedName>
</protein>
<dbReference type="InterPro" id="IPR000048">
    <property type="entry name" value="IQ_motif_EF-hand-BS"/>
</dbReference>
<name>A0A132NPY2_GIAIN</name>
<feature type="region of interest" description="Disordered" evidence="1">
    <location>
        <begin position="66"/>
        <end position="89"/>
    </location>
</feature>
<evidence type="ECO:0000313" key="2">
    <source>
        <dbReference type="EMBL" id="KWX12154.1"/>
    </source>
</evidence>
<gene>
    <name evidence="2" type="ORF">QR46_3884</name>
</gene>
<dbReference type="OrthoDB" id="10253366at2759"/>
<feature type="region of interest" description="Disordered" evidence="1">
    <location>
        <begin position="106"/>
        <end position="125"/>
    </location>
</feature>
<feature type="compositionally biased region" description="Low complexity" evidence="1">
    <location>
        <begin position="114"/>
        <end position="123"/>
    </location>
</feature>